<evidence type="ECO:0000313" key="2">
    <source>
        <dbReference type="EMBL" id="SDC99304.1"/>
    </source>
</evidence>
<gene>
    <name evidence="2" type="ORF">SAMN04488104_101178</name>
</gene>
<keyword evidence="1" id="KW-1133">Transmembrane helix</keyword>
<evidence type="ECO:0000313" key="3">
    <source>
        <dbReference type="Proteomes" id="UP000199060"/>
    </source>
</evidence>
<keyword evidence="1" id="KW-0472">Membrane</keyword>
<name>A0A1G6R4W4_9BACT</name>
<proteinExistence type="predicted"/>
<dbReference type="AlphaFoldDB" id="A0A1G6R4W4"/>
<dbReference type="EMBL" id="FNAC01000011">
    <property type="protein sequence ID" value="SDC99304.1"/>
    <property type="molecule type" value="Genomic_DNA"/>
</dbReference>
<protein>
    <submittedName>
        <fullName evidence="2">Uncharacterized protein</fullName>
    </submittedName>
</protein>
<evidence type="ECO:0000256" key="1">
    <source>
        <dbReference type="SAM" id="Phobius"/>
    </source>
</evidence>
<dbReference type="OrthoDB" id="982803at2"/>
<feature type="transmembrane region" description="Helical" evidence="1">
    <location>
        <begin position="45"/>
        <end position="67"/>
    </location>
</feature>
<feature type="transmembrane region" description="Helical" evidence="1">
    <location>
        <begin position="6"/>
        <end position="33"/>
    </location>
</feature>
<accession>A0A1G6R4W4</accession>
<organism evidence="2 3">
    <name type="scientific">Algoriphagus faecimaris</name>
    <dbReference type="NCBI Taxonomy" id="686796"/>
    <lineage>
        <taxon>Bacteria</taxon>
        <taxon>Pseudomonadati</taxon>
        <taxon>Bacteroidota</taxon>
        <taxon>Cytophagia</taxon>
        <taxon>Cytophagales</taxon>
        <taxon>Cyclobacteriaceae</taxon>
        <taxon>Algoriphagus</taxon>
    </lineage>
</organism>
<reference evidence="3" key="1">
    <citation type="submission" date="2016-10" db="EMBL/GenBank/DDBJ databases">
        <authorList>
            <person name="Varghese N."/>
            <person name="Submissions S."/>
        </authorList>
    </citation>
    <scope>NUCLEOTIDE SEQUENCE [LARGE SCALE GENOMIC DNA]</scope>
    <source>
        <strain evidence="3">DSM 23095</strain>
    </source>
</reference>
<dbReference type="Proteomes" id="UP000199060">
    <property type="component" value="Unassembled WGS sequence"/>
</dbReference>
<keyword evidence="3" id="KW-1185">Reference proteome</keyword>
<dbReference type="STRING" id="686796.SAMN04488104_101178"/>
<sequence length="68" mass="7829">MLEAILLLFLILAWLSLLLLFAGLIRPVLVLWFLDRMNRLKVIKIYGLSVLLFIGIYVIINLLSGILF</sequence>
<keyword evidence="1" id="KW-0812">Transmembrane</keyword>